<evidence type="ECO:0000259" key="6">
    <source>
        <dbReference type="PROSITE" id="PS50110"/>
    </source>
</evidence>
<dbReference type="Pfam" id="PF00072">
    <property type="entry name" value="Response_reg"/>
    <property type="match status" value="2"/>
</dbReference>
<feature type="region of interest" description="Disordered" evidence="4">
    <location>
        <begin position="929"/>
        <end position="948"/>
    </location>
</feature>
<evidence type="ECO:0000256" key="2">
    <source>
        <dbReference type="PROSITE-ProRule" id="PRU00169"/>
    </source>
</evidence>
<evidence type="ECO:0000256" key="1">
    <source>
        <dbReference type="ARBA" id="ARBA00022553"/>
    </source>
</evidence>
<dbReference type="Gene3D" id="3.30.565.10">
    <property type="entry name" value="Histidine kinase-like ATPase, C-terminal domain"/>
    <property type="match status" value="2"/>
</dbReference>
<name>A0A0F7SPA7_PHARH</name>
<dbReference type="SUPFAM" id="SSF47384">
    <property type="entry name" value="Homodimeric domain of signal transducing histidine kinase"/>
    <property type="match status" value="2"/>
</dbReference>
<evidence type="ECO:0000313" key="7">
    <source>
        <dbReference type="EMBL" id="CED83967.1"/>
    </source>
</evidence>
<dbReference type="Pfam" id="PF02518">
    <property type="entry name" value="HATPase_c"/>
    <property type="match status" value="2"/>
</dbReference>
<feature type="region of interest" description="Disordered" evidence="4">
    <location>
        <begin position="98"/>
        <end position="123"/>
    </location>
</feature>
<dbReference type="PROSITE" id="PS50109">
    <property type="entry name" value="HIS_KIN"/>
    <property type="match status" value="2"/>
</dbReference>
<feature type="modified residue" description="4-aspartylphosphate" evidence="2">
    <location>
        <position position="1009"/>
    </location>
</feature>
<dbReference type="SUPFAM" id="SSF52172">
    <property type="entry name" value="CheY-like"/>
    <property type="match status" value="2"/>
</dbReference>
<protein>
    <submittedName>
        <fullName evidence="7">Response regulator receiver sensor signal transduction histidine kinase</fullName>
    </submittedName>
</protein>
<reference evidence="7" key="1">
    <citation type="submission" date="2014-08" db="EMBL/GenBank/DDBJ databases">
        <authorList>
            <person name="Sharma Rahul"/>
            <person name="Thines Marco"/>
        </authorList>
    </citation>
    <scope>NUCLEOTIDE SEQUENCE</scope>
</reference>
<keyword evidence="7" id="KW-0808">Transferase</keyword>
<dbReference type="InterPro" id="IPR036097">
    <property type="entry name" value="HisK_dim/P_sf"/>
</dbReference>
<dbReference type="InterPro" id="IPR004358">
    <property type="entry name" value="Sig_transdc_His_kin-like_C"/>
</dbReference>
<accession>A0A0F7SPA7</accession>
<dbReference type="InterPro" id="IPR036890">
    <property type="entry name" value="HATPase_C_sf"/>
</dbReference>
<feature type="domain" description="Response regulatory" evidence="6">
    <location>
        <begin position="1436"/>
        <end position="1562"/>
    </location>
</feature>
<dbReference type="SUPFAM" id="SSF55874">
    <property type="entry name" value="ATPase domain of HSP90 chaperone/DNA topoisomerase II/histidine kinase"/>
    <property type="match status" value="2"/>
</dbReference>
<keyword evidence="7" id="KW-0418">Kinase</keyword>
<feature type="domain" description="Response regulatory" evidence="6">
    <location>
        <begin position="959"/>
        <end position="1077"/>
    </location>
</feature>
<dbReference type="EMBL" id="LN483157">
    <property type="protein sequence ID" value="CED83967.1"/>
    <property type="molecule type" value="Genomic_DNA"/>
</dbReference>
<dbReference type="FunFam" id="1.10.287.130:FF:000045">
    <property type="entry name" value="Two-component system sensor histidine kinase/response regulator"/>
    <property type="match status" value="1"/>
</dbReference>
<sequence>MPPQQCQPITEYTGLDDSSLQLPLIPFLRNHPTPSIIIALPHPTQHVPFRIRPIWSNPVARIGTNPLLGCIDDNSNLILQVMIAKLARQLASQRVLPDGIDPSKSQSTLHPNVSTGTDSTHERKRIDSFQFERPIDPSMVSASDLIYTCPPEHDAPEGVYFPTLVPIDSDGSYSSPNLSEHRLAVLQLCPVQGAIALQFQKPYISDTLSKAIPSAPSAGKKVVDEPTLSVSMDSMGISPYDGSTDTLREDPENLKRPTQIPLSPRQARKTMFNVQQLLDNFDWQNTPLGPKALWPQSLKSLISVVMNTDHESTLWWGKDLTLIYNDAYAEMLLRKHPFNFGKVASVAWSEVWPELKSTALNMMAGGRAVNKTDDLLFFQREVTKAPEETYTTWSWIPVAVENGEIGGLLNYSVETTSNVLARRRFEMLRSLAQSLSVCQSLSQFSEAALNAMAENVHDLPFIMLYSPPTVQNTSTTTLDLLGTIGVPAGHPSAPTNITLDLDIDANSTHPSVTLMEVRSTHSEPSLAEDTESIVLAGSSSRSTSTRPDYQAGEATGCPWPIAQALTTNEMVFVEDCSSLVTGFEVRSWPELPETAVVIPISDEDSRKIVFICGLNSRRPYDKDYQSWIRLLKYQLASGLKGVASFQAQLVKAEELAKLDRAKTTFFSNTSHELRSPLTLIQGPIADLLAMETNGGSRKRLLSLADRNCQRLTRLVNMLMDVSQVDAGRMKGVFSPKQLGVYTADLASLFRSAIEKGGVTYDVDCDIEDPRLVYIDPDLYEKIIYNIIGNAFKYCLEGTIKVYLRYHANEVELSVIDTGVGIPKDDIPRIVTRFHRVASVGRSFEGTGIGLSLTAELIRLHGGTLSVESCTAEESPTGKHGSSFIVRFPLGTEHLSPDMILDLPEPPTHKAMKYAKGIIDEASRWSKEEVETSSISDSGESSNNSNKIDPSTLFWSKSDTVLIVDDNHDMRRYLMSIMSQYCTVIEACNGKEALDIVLSCQPLPDLIISDVMMPIMTGFELVQTLKNQGLNISLIPVLLVTARNGDEDTVSGILMGAEDYITKPFSSREIVARAHLQMQMGKRRIELERKFAERTVELQFRAQEAEIKRQEAEEGRRQQELLIDVTSHEIRNPVSAILQNAELCKDNLKFFHKELHRALTSDVGLRPTTSLLSMIEEDVESLDAIITMAQSQERIANDVLSLARIQLSTLEIYPVQTDLVKETRKILAIFASEARLKRIDLSFTFGPMLLSLKESKLDLLTDPQRIGQVLINLLANAIRFTATSPVREIQVSVEIRNCPPDDDSCVPPPANLDSSSFASIGEKDIWIYGAVKDSGPGLSEEELTRLFQRFKQASAQTHAVFGGSGLGLYVCRRICELMDGKIEVASCQDQGSTFRFFVKASLIPIITPIEAAKQITLTEKTRASSSKATLSPQFKSLVLVVEDNLINQKVLYRQLVKAGITQIDLADDGQQALNMINKRVARGESYDVVLMDLEMPVMDGLTAIQKIRHMESTGELPIRHNVLALTGNARQQQIEQALRMGMDEVVLKPYRIENLLSKLRSLGVF</sequence>
<dbReference type="PRINTS" id="PR00344">
    <property type="entry name" value="BCTRLSENSOR"/>
</dbReference>
<feature type="domain" description="Histidine kinase" evidence="5">
    <location>
        <begin position="1124"/>
        <end position="1401"/>
    </location>
</feature>
<feature type="modified residue" description="4-aspartylphosphate" evidence="2">
    <location>
        <position position="1491"/>
    </location>
</feature>
<feature type="coiled-coil region" evidence="3">
    <location>
        <begin position="1092"/>
        <end position="1121"/>
    </location>
</feature>
<dbReference type="PANTHER" id="PTHR43547">
    <property type="entry name" value="TWO-COMPONENT HISTIDINE KINASE"/>
    <property type="match status" value="1"/>
</dbReference>
<dbReference type="PANTHER" id="PTHR43547:SF2">
    <property type="entry name" value="HYBRID SIGNAL TRANSDUCTION HISTIDINE KINASE C"/>
    <property type="match status" value="1"/>
</dbReference>
<dbReference type="InterPro" id="IPR003594">
    <property type="entry name" value="HATPase_dom"/>
</dbReference>
<dbReference type="Gene3D" id="3.30.450.20">
    <property type="entry name" value="PAS domain"/>
    <property type="match status" value="1"/>
</dbReference>
<evidence type="ECO:0000256" key="3">
    <source>
        <dbReference type="SAM" id="Coils"/>
    </source>
</evidence>
<organism evidence="7">
    <name type="scientific">Phaffia rhodozyma</name>
    <name type="common">Yeast</name>
    <name type="synonym">Xanthophyllomyces dendrorhous</name>
    <dbReference type="NCBI Taxonomy" id="264483"/>
    <lineage>
        <taxon>Eukaryota</taxon>
        <taxon>Fungi</taxon>
        <taxon>Dikarya</taxon>
        <taxon>Basidiomycota</taxon>
        <taxon>Agaricomycotina</taxon>
        <taxon>Tremellomycetes</taxon>
        <taxon>Cystofilobasidiales</taxon>
        <taxon>Mrakiaceae</taxon>
        <taxon>Phaffia</taxon>
    </lineage>
</organism>
<proteinExistence type="predicted"/>
<dbReference type="CDD" id="cd00082">
    <property type="entry name" value="HisKA"/>
    <property type="match status" value="2"/>
</dbReference>
<evidence type="ECO:0000259" key="5">
    <source>
        <dbReference type="PROSITE" id="PS50109"/>
    </source>
</evidence>
<evidence type="ECO:0000256" key="4">
    <source>
        <dbReference type="SAM" id="MobiDB-lite"/>
    </source>
</evidence>
<dbReference type="GO" id="GO:0000155">
    <property type="term" value="F:phosphorelay sensor kinase activity"/>
    <property type="evidence" value="ECO:0007669"/>
    <property type="project" value="InterPro"/>
</dbReference>
<keyword evidence="3" id="KW-0175">Coiled coil</keyword>
<dbReference type="Pfam" id="PF00512">
    <property type="entry name" value="HisKA"/>
    <property type="match status" value="2"/>
</dbReference>
<dbReference type="PROSITE" id="PS50110">
    <property type="entry name" value="RESPONSE_REGULATORY"/>
    <property type="match status" value="2"/>
</dbReference>
<feature type="domain" description="Histidine kinase" evidence="5">
    <location>
        <begin position="668"/>
        <end position="891"/>
    </location>
</feature>
<dbReference type="CDD" id="cd17546">
    <property type="entry name" value="REC_hyHK_CKI1_RcsC-like"/>
    <property type="match status" value="1"/>
</dbReference>
<dbReference type="SMART" id="SM00448">
    <property type="entry name" value="REC"/>
    <property type="match status" value="2"/>
</dbReference>
<dbReference type="Gene3D" id="3.40.50.2300">
    <property type="match status" value="2"/>
</dbReference>
<feature type="compositionally biased region" description="Polar residues" evidence="4">
    <location>
        <begin position="103"/>
        <end position="118"/>
    </location>
</feature>
<dbReference type="InterPro" id="IPR005467">
    <property type="entry name" value="His_kinase_dom"/>
</dbReference>
<dbReference type="InterPro" id="IPR001789">
    <property type="entry name" value="Sig_transdc_resp-reg_receiver"/>
</dbReference>
<dbReference type="InterPro" id="IPR011006">
    <property type="entry name" value="CheY-like_superfamily"/>
</dbReference>
<keyword evidence="1 2" id="KW-0597">Phosphoprotein</keyword>
<dbReference type="SMART" id="SM00388">
    <property type="entry name" value="HisKA"/>
    <property type="match status" value="2"/>
</dbReference>
<dbReference type="InterPro" id="IPR003661">
    <property type="entry name" value="HisK_dim/P_dom"/>
</dbReference>
<feature type="compositionally biased region" description="Low complexity" evidence="4">
    <location>
        <begin position="932"/>
        <end position="945"/>
    </location>
</feature>
<dbReference type="SMART" id="SM00387">
    <property type="entry name" value="HATPase_c"/>
    <property type="match status" value="2"/>
</dbReference>
<dbReference type="Gene3D" id="1.10.287.130">
    <property type="match status" value="2"/>
</dbReference>